<dbReference type="InterPro" id="IPR011006">
    <property type="entry name" value="CheY-like_superfamily"/>
</dbReference>
<sequence>MGTGRDVPNDGKTGVPKTILTVDDSSFIRKLLRMALSGQGFLVAEAEDGVAALEWLDAHDRPDVMITDINMPRLDGFGLVAAVRAQDRHHGMPILVLSTESSADKQDRARTAGADGWLVKPFDPAQLASAIESVSP</sequence>
<feature type="modified residue" description="4-aspartylphosphate" evidence="2">
    <location>
        <position position="68"/>
    </location>
</feature>
<dbReference type="InterPro" id="IPR001789">
    <property type="entry name" value="Sig_transdc_resp-reg_receiver"/>
</dbReference>
<evidence type="ECO:0000313" key="4">
    <source>
        <dbReference type="EMBL" id="SKB68851.1"/>
    </source>
</evidence>
<dbReference type="Pfam" id="PF00072">
    <property type="entry name" value="Response_reg"/>
    <property type="match status" value="1"/>
</dbReference>
<name>A0A1T5DB55_9SPHN</name>
<keyword evidence="1 2" id="KW-0597">Phosphoprotein</keyword>
<keyword evidence="5" id="KW-1185">Reference proteome</keyword>
<organism evidence="4 5">
    <name type="scientific">Rhizorhabdus histidinilytica</name>
    <dbReference type="NCBI Taxonomy" id="439228"/>
    <lineage>
        <taxon>Bacteria</taxon>
        <taxon>Pseudomonadati</taxon>
        <taxon>Pseudomonadota</taxon>
        <taxon>Alphaproteobacteria</taxon>
        <taxon>Sphingomonadales</taxon>
        <taxon>Sphingomonadaceae</taxon>
        <taxon>Rhizorhabdus</taxon>
    </lineage>
</organism>
<protein>
    <submittedName>
        <fullName evidence="4">Two-component system, chemotaxis family, response regulator CheY</fullName>
    </submittedName>
</protein>
<dbReference type="SMART" id="SM00448">
    <property type="entry name" value="REC"/>
    <property type="match status" value="1"/>
</dbReference>
<dbReference type="Gene3D" id="3.40.50.2300">
    <property type="match status" value="1"/>
</dbReference>
<evidence type="ECO:0000256" key="1">
    <source>
        <dbReference type="ARBA" id="ARBA00022553"/>
    </source>
</evidence>
<dbReference type="STRING" id="439228.SAMN06295920_10560"/>
<dbReference type="RefSeq" id="WP_079648450.1">
    <property type="nucleotide sequence ID" value="NZ_FUYM01000005.1"/>
</dbReference>
<dbReference type="SUPFAM" id="SSF52172">
    <property type="entry name" value="CheY-like"/>
    <property type="match status" value="1"/>
</dbReference>
<gene>
    <name evidence="4" type="ORF">SAMN06295920_10560</name>
</gene>
<dbReference type="AlphaFoldDB" id="A0A1T5DB55"/>
<accession>A0A1T5DB55</accession>
<dbReference type="OrthoDB" id="9800897at2"/>
<dbReference type="InterPro" id="IPR050595">
    <property type="entry name" value="Bact_response_regulator"/>
</dbReference>
<proteinExistence type="predicted"/>
<dbReference type="GO" id="GO:0000160">
    <property type="term" value="P:phosphorelay signal transduction system"/>
    <property type="evidence" value="ECO:0007669"/>
    <property type="project" value="InterPro"/>
</dbReference>
<feature type="domain" description="Response regulatory" evidence="3">
    <location>
        <begin position="18"/>
        <end position="135"/>
    </location>
</feature>
<dbReference type="PROSITE" id="PS50110">
    <property type="entry name" value="RESPONSE_REGULATORY"/>
    <property type="match status" value="1"/>
</dbReference>
<evidence type="ECO:0000259" key="3">
    <source>
        <dbReference type="PROSITE" id="PS50110"/>
    </source>
</evidence>
<dbReference type="PANTHER" id="PTHR44591">
    <property type="entry name" value="STRESS RESPONSE REGULATOR PROTEIN 1"/>
    <property type="match status" value="1"/>
</dbReference>
<dbReference type="EMBL" id="FUYM01000005">
    <property type="protein sequence ID" value="SKB68851.1"/>
    <property type="molecule type" value="Genomic_DNA"/>
</dbReference>
<evidence type="ECO:0000313" key="5">
    <source>
        <dbReference type="Proteomes" id="UP000189818"/>
    </source>
</evidence>
<evidence type="ECO:0000256" key="2">
    <source>
        <dbReference type="PROSITE-ProRule" id="PRU00169"/>
    </source>
</evidence>
<dbReference type="PANTHER" id="PTHR44591:SF25">
    <property type="entry name" value="CHEMOTAXIS TWO-COMPONENT RESPONSE REGULATOR"/>
    <property type="match status" value="1"/>
</dbReference>
<reference evidence="5" key="1">
    <citation type="submission" date="2017-02" db="EMBL/GenBank/DDBJ databases">
        <authorList>
            <person name="Varghese N."/>
            <person name="Submissions S."/>
        </authorList>
    </citation>
    <scope>NUCLEOTIDE SEQUENCE [LARGE SCALE GENOMIC DNA]</scope>
    <source>
        <strain evidence="5">UM2</strain>
    </source>
</reference>
<dbReference type="Proteomes" id="UP000189818">
    <property type="component" value="Unassembled WGS sequence"/>
</dbReference>